<keyword evidence="2" id="KW-1185">Reference proteome</keyword>
<organism evidence="1 2">
    <name type="scientific">Caenimonas aquaedulcis</name>
    <dbReference type="NCBI Taxonomy" id="2793270"/>
    <lineage>
        <taxon>Bacteria</taxon>
        <taxon>Pseudomonadati</taxon>
        <taxon>Pseudomonadota</taxon>
        <taxon>Betaproteobacteria</taxon>
        <taxon>Burkholderiales</taxon>
        <taxon>Comamonadaceae</taxon>
        <taxon>Caenimonas</taxon>
    </lineage>
</organism>
<name>A0A931H2C0_9BURK</name>
<dbReference type="SUPFAM" id="SSF64076">
    <property type="entry name" value="MTH938-like"/>
    <property type="match status" value="1"/>
</dbReference>
<evidence type="ECO:0000313" key="2">
    <source>
        <dbReference type="Proteomes" id="UP000651050"/>
    </source>
</evidence>
<dbReference type="AlphaFoldDB" id="A0A931H2C0"/>
<dbReference type="Proteomes" id="UP000651050">
    <property type="component" value="Unassembled WGS sequence"/>
</dbReference>
<dbReference type="PANTHER" id="PTHR21192:SF2">
    <property type="entry name" value="NADH DEHYDROGENASE [UBIQUINONE] 1 ALPHA SUBCOMPLEX ASSEMBLY FACTOR 3"/>
    <property type="match status" value="1"/>
</dbReference>
<dbReference type="CDD" id="cd05560">
    <property type="entry name" value="Xcc1710_like"/>
    <property type="match status" value="1"/>
</dbReference>
<dbReference type="RefSeq" id="WP_196985227.1">
    <property type="nucleotide sequence ID" value="NZ_JADWYS010000001.1"/>
</dbReference>
<dbReference type="PANTHER" id="PTHR21192">
    <property type="entry name" value="NUCLEAR PROTEIN E3-3"/>
    <property type="match status" value="1"/>
</dbReference>
<dbReference type="EMBL" id="JADWYS010000001">
    <property type="protein sequence ID" value="MBG9387292.1"/>
    <property type="molecule type" value="Genomic_DNA"/>
</dbReference>
<protein>
    <submittedName>
        <fullName evidence="1">Mth938-like domain-containing protein</fullName>
    </submittedName>
</protein>
<sequence length="125" mass="13319">MKLQPDKSTVQTITGHGPGWIGVDGEKITSSVIVSSGGTRIAWPVGSFDALEPGHFAALAQVDAEIVIFGSGARIRFPRPAWLAPLIERRIGVETMDTPAACRTYNILAQEGRNVAVALLVEQPV</sequence>
<reference evidence="1" key="1">
    <citation type="submission" date="2020-11" db="EMBL/GenBank/DDBJ databases">
        <title>Bacterial whole genome sequence for Caenimonas sp. DR4.4.</title>
        <authorList>
            <person name="Le V."/>
            <person name="Ko S.-R."/>
            <person name="Ahn C.-Y."/>
            <person name="Oh H.-M."/>
        </authorList>
    </citation>
    <scope>NUCLEOTIDE SEQUENCE</scope>
    <source>
        <strain evidence="1">DR4.4</strain>
    </source>
</reference>
<dbReference type="InterPro" id="IPR036748">
    <property type="entry name" value="MTH938-like_sf"/>
</dbReference>
<proteinExistence type="predicted"/>
<gene>
    <name evidence="1" type="ORF">I5803_04620</name>
</gene>
<accession>A0A931H2C0</accession>
<dbReference type="InterPro" id="IPR007523">
    <property type="entry name" value="NDUFAF3/AAMDC"/>
</dbReference>
<evidence type="ECO:0000313" key="1">
    <source>
        <dbReference type="EMBL" id="MBG9387292.1"/>
    </source>
</evidence>
<dbReference type="Gene3D" id="3.40.1230.10">
    <property type="entry name" value="MTH938-like"/>
    <property type="match status" value="1"/>
</dbReference>
<comment type="caution">
    <text evidence="1">The sequence shown here is derived from an EMBL/GenBank/DDBJ whole genome shotgun (WGS) entry which is preliminary data.</text>
</comment>
<dbReference type="Pfam" id="PF04430">
    <property type="entry name" value="DUF498"/>
    <property type="match status" value="1"/>
</dbReference>